<evidence type="ECO:0000313" key="2">
    <source>
        <dbReference type="EMBL" id="MED1203136.1"/>
    </source>
</evidence>
<keyword evidence="3" id="KW-1185">Reference proteome</keyword>
<dbReference type="InterPro" id="IPR032710">
    <property type="entry name" value="NTF2-like_dom_sf"/>
</dbReference>
<feature type="domain" description="DUF4440" evidence="1">
    <location>
        <begin position="11"/>
        <end position="109"/>
    </location>
</feature>
<proteinExistence type="predicted"/>
<dbReference type="InterPro" id="IPR027843">
    <property type="entry name" value="DUF4440"/>
</dbReference>
<dbReference type="Pfam" id="PF14534">
    <property type="entry name" value="DUF4440"/>
    <property type="match status" value="1"/>
</dbReference>
<accession>A0ABU6MGJ5</accession>
<evidence type="ECO:0000259" key="1">
    <source>
        <dbReference type="Pfam" id="PF14534"/>
    </source>
</evidence>
<reference evidence="2 3" key="1">
    <citation type="submission" date="2023-03" db="EMBL/GenBank/DDBJ databases">
        <title>Bacillus Genome Sequencing.</title>
        <authorList>
            <person name="Dunlap C."/>
        </authorList>
    </citation>
    <scope>NUCLEOTIDE SEQUENCE [LARGE SCALE GENOMIC DNA]</scope>
    <source>
        <strain evidence="2 3">B-23453</strain>
    </source>
</reference>
<dbReference type="SUPFAM" id="SSF54427">
    <property type="entry name" value="NTF2-like"/>
    <property type="match status" value="1"/>
</dbReference>
<name>A0ABU6MGJ5_9BACI</name>
<sequence length="124" mass="14632">MMNKEALKEHLRQLEENLLKPEIRTNQKELSRLLADDFFEFGSSGRVLYKDEEISDEGIGTVKMVLGNFEIHPLSKDIVLATYLILNEETRQYSLRSSIWKFSDGRWQMFFHQGTVTNHFDRFS</sequence>
<dbReference type="RefSeq" id="WP_066270019.1">
    <property type="nucleotide sequence ID" value="NZ_JARMAB010000011.1"/>
</dbReference>
<protein>
    <submittedName>
        <fullName evidence="2">DUF4440 domain-containing protein</fullName>
    </submittedName>
</protein>
<comment type="caution">
    <text evidence="2">The sequence shown here is derived from an EMBL/GenBank/DDBJ whole genome shotgun (WGS) entry which is preliminary data.</text>
</comment>
<dbReference type="Gene3D" id="3.10.450.50">
    <property type="match status" value="1"/>
</dbReference>
<gene>
    <name evidence="2" type="ORF">P4T90_08595</name>
</gene>
<dbReference type="EMBL" id="JARMAB010000011">
    <property type="protein sequence ID" value="MED1203136.1"/>
    <property type="molecule type" value="Genomic_DNA"/>
</dbReference>
<evidence type="ECO:0000313" key="3">
    <source>
        <dbReference type="Proteomes" id="UP001341444"/>
    </source>
</evidence>
<organism evidence="2 3">
    <name type="scientific">Heyndrickxia acidicola</name>
    <dbReference type="NCBI Taxonomy" id="209389"/>
    <lineage>
        <taxon>Bacteria</taxon>
        <taxon>Bacillati</taxon>
        <taxon>Bacillota</taxon>
        <taxon>Bacilli</taxon>
        <taxon>Bacillales</taxon>
        <taxon>Bacillaceae</taxon>
        <taxon>Heyndrickxia</taxon>
    </lineage>
</organism>
<dbReference type="Proteomes" id="UP001341444">
    <property type="component" value="Unassembled WGS sequence"/>
</dbReference>